<dbReference type="KEGG" id="tad:TRIADDRAFT_62098"/>
<dbReference type="HOGENOM" id="CLU_1139295_0_0_1"/>
<feature type="compositionally biased region" description="Polar residues" evidence="1">
    <location>
        <begin position="39"/>
        <end position="58"/>
    </location>
</feature>
<dbReference type="GeneID" id="6759283"/>
<dbReference type="InParanoid" id="B3SCU2"/>
<protein>
    <submittedName>
        <fullName evidence="2">Uncharacterized protein</fullName>
    </submittedName>
</protein>
<keyword evidence="3" id="KW-1185">Reference proteome</keyword>
<feature type="region of interest" description="Disordered" evidence="1">
    <location>
        <begin position="24"/>
        <end position="83"/>
    </location>
</feature>
<reference evidence="2 3" key="1">
    <citation type="journal article" date="2008" name="Nature">
        <title>The Trichoplax genome and the nature of placozoans.</title>
        <authorList>
            <person name="Srivastava M."/>
            <person name="Begovic E."/>
            <person name="Chapman J."/>
            <person name="Putnam N.H."/>
            <person name="Hellsten U."/>
            <person name="Kawashima T."/>
            <person name="Kuo A."/>
            <person name="Mitros T."/>
            <person name="Salamov A."/>
            <person name="Carpenter M.L."/>
            <person name="Signorovitch A.Y."/>
            <person name="Moreno M.A."/>
            <person name="Kamm K."/>
            <person name="Grimwood J."/>
            <person name="Schmutz J."/>
            <person name="Shapiro H."/>
            <person name="Grigoriev I.V."/>
            <person name="Buss L.W."/>
            <person name="Schierwater B."/>
            <person name="Dellaporta S.L."/>
            <person name="Rokhsar D.S."/>
        </authorList>
    </citation>
    <scope>NUCLEOTIDE SEQUENCE [LARGE SCALE GENOMIC DNA]</scope>
    <source>
        <strain evidence="2 3">Grell-BS-1999</strain>
    </source>
</reference>
<proteinExistence type="predicted"/>
<evidence type="ECO:0000313" key="2">
    <source>
        <dbReference type="EMBL" id="EDV19447.1"/>
    </source>
</evidence>
<sequence>MTSASGLQLNLDASSLEVSGAGAVVSNQEQKPRMDNKVNESNVQVGNASTTATSNQGGNDDERSNSNVAMANDGSNNGSASTGQVQYGEHSIQYSTMHFPSQHPTAGNASGQVQGNPLFNGGHQHARVLTTAEQDGNANAAPVVYAAQHQPGQNITAQTVIQSQFSSTPPASSLAESNEARYSYFAPQTDRVSPNAAAAAAAAAAGYFDGVRTGSQGQWCNFPLHVSIDYYKSYPRQGFPLPLE</sequence>
<feature type="compositionally biased region" description="Polar residues" evidence="1">
    <location>
        <begin position="65"/>
        <end position="83"/>
    </location>
</feature>
<gene>
    <name evidence="2" type="ORF">TRIADDRAFT_62098</name>
</gene>
<accession>B3SCU2</accession>
<evidence type="ECO:0000256" key="1">
    <source>
        <dbReference type="SAM" id="MobiDB-lite"/>
    </source>
</evidence>
<dbReference type="RefSeq" id="XP_002118047.1">
    <property type="nucleotide sequence ID" value="XM_002118011.1"/>
</dbReference>
<evidence type="ECO:0000313" key="3">
    <source>
        <dbReference type="Proteomes" id="UP000009022"/>
    </source>
</evidence>
<dbReference type="Proteomes" id="UP000009022">
    <property type="component" value="Unassembled WGS sequence"/>
</dbReference>
<organism evidence="2 3">
    <name type="scientific">Trichoplax adhaerens</name>
    <name type="common">Trichoplax reptans</name>
    <dbReference type="NCBI Taxonomy" id="10228"/>
    <lineage>
        <taxon>Eukaryota</taxon>
        <taxon>Metazoa</taxon>
        <taxon>Placozoa</taxon>
        <taxon>Uniplacotomia</taxon>
        <taxon>Trichoplacea</taxon>
        <taxon>Trichoplacidae</taxon>
        <taxon>Trichoplax</taxon>
    </lineage>
</organism>
<name>B3SCU2_TRIAD</name>
<dbReference type="CTD" id="6759283"/>
<dbReference type="EMBL" id="DS985273">
    <property type="protein sequence ID" value="EDV19447.1"/>
    <property type="molecule type" value="Genomic_DNA"/>
</dbReference>
<dbReference type="AlphaFoldDB" id="B3SCU2"/>